<proteinExistence type="predicted"/>
<dbReference type="Pfam" id="PF01145">
    <property type="entry name" value="Band_7"/>
    <property type="match status" value="1"/>
</dbReference>
<sequence length="354" mass="38035">MADISRVLFLRHLRGTPTAYIRHQRGTAVAHEGVGLVFWYRPRTAVISEVPVDDRELPVVFHARTADFADVAVQSTVTFRIADPALAASRLDFGIDPELGSWREDPLARLAEMITETAQQYAADQLVRMPLTDALVDGVAAVRQRVGQGLGGDARLAQTGIALVGVRVVAIRPVPEVEKALGTPTREKIQTEADRATYSRRALAVEQERRIGENELQSKIELARRGEQLVVQEGANEQRRMTEQAAAARISATAQAERAETAARAEAERVRLEAAARADAVRLVGAAEADAEAARVGALAGMDTATLVALAVRDLADHLPDIGALTITPDVLTEAFARFARPGLTAAVPAGGER</sequence>
<evidence type="ECO:0000313" key="3">
    <source>
        <dbReference type="Proteomes" id="UP000179769"/>
    </source>
</evidence>
<organism evidence="2 3">
    <name type="scientific">Parafrankia soli</name>
    <dbReference type="NCBI Taxonomy" id="2599596"/>
    <lineage>
        <taxon>Bacteria</taxon>
        <taxon>Bacillati</taxon>
        <taxon>Actinomycetota</taxon>
        <taxon>Actinomycetes</taxon>
        <taxon>Frankiales</taxon>
        <taxon>Frankiaceae</taxon>
        <taxon>Parafrankia</taxon>
    </lineage>
</organism>
<dbReference type="InterPro" id="IPR036013">
    <property type="entry name" value="Band_7/SPFH_dom_sf"/>
</dbReference>
<dbReference type="InterPro" id="IPR001107">
    <property type="entry name" value="Band_7"/>
</dbReference>
<comment type="caution">
    <text evidence="2">The sequence shown here is derived from an EMBL/GenBank/DDBJ whole genome shotgun (WGS) entry which is preliminary data.</text>
</comment>
<reference evidence="3" key="1">
    <citation type="submission" date="2016-07" db="EMBL/GenBank/DDBJ databases">
        <title>Frankia sp. NRRL B-16219 Genome sequencing.</title>
        <authorList>
            <person name="Ghodhbane-Gtari F."/>
            <person name="Swanson E."/>
            <person name="Gueddou A."/>
            <person name="Louati M."/>
            <person name="Nouioui I."/>
            <person name="Hezbri K."/>
            <person name="Abebe-Akele F."/>
            <person name="Simpson S."/>
            <person name="Morris K."/>
            <person name="Thomas K."/>
            <person name="Gtari M."/>
            <person name="Tisa L.S."/>
        </authorList>
    </citation>
    <scope>NUCLEOTIDE SEQUENCE [LARGE SCALE GENOMIC DNA]</scope>
    <source>
        <strain evidence="3">NRRL B-16219</strain>
    </source>
</reference>
<dbReference type="Gene3D" id="3.30.479.30">
    <property type="entry name" value="Band 7 domain"/>
    <property type="match status" value="1"/>
</dbReference>
<keyword evidence="3" id="KW-1185">Reference proteome</keyword>
<dbReference type="Proteomes" id="UP000179769">
    <property type="component" value="Unassembled WGS sequence"/>
</dbReference>
<accession>A0A1S1RH40</accession>
<dbReference type="EMBL" id="MAXA01000014">
    <property type="protein sequence ID" value="OHV45071.1"/>
    <property type="molecule type" value="Genomic_DNA"/>
</dbReference>
<name>A0A1S1RH40_9ACTN</name>
<feature type="domain" description="Band 7" evidence="1">
    <location>
        <begin position="33"/>
        <end position="196"/>
    </location>
</feature>
<evidence type="ECO:0000259" key="1">
    <source>
        <dbReference type="Pfam" id="PF01145"/>
    </source>
</evidence>
<dbReference type="OrthoDB" id="3469168at2"/>
<dbReference type="AlphaFoldDB" id="A0A1S1RH40"/>
<protein>
    <recommendedName>
        <fullName evidence="1">Band 7 domain-containing protein</fullName>
    </recommendedName>
</protein>
<evidence type="ECO:0000313" key="2">
    <source>
        <dbReference type="EMBL" id="OHV45071.1"/>
    </source>
</evidence>
<dbReference type="RefSeq" id="WP_071059762.1">
    <property type="nucleotide sequence ID" value="NZ_JBFLUH010000033.1"/>
</dbReference>
<gene>
    <name evidence="2" type="ORF">BBK14_09950</name>
</gene>